<evidence type="ECO:0000313" key="2">
    <source>
        <dbReference type="Proteomes" id="UP000607653"/>
    </source>
</evidence>
<organism evidence="1 2">
    <name type="scientific">Nelumbo nucifera</name>
    <name type="common">Sacred lotus</name>
    <dbReference type="NCBI Taxonomy" id="4432"/>
    <lineage>
        <taxon>Eukaryota</taxon>
        <taxon>Viridiplantae</taxon>
        <taxon>Streptophyta</taxon>
        <taxon>Embryophyta</taxon>
        <taxon>Tracheophyta</taxon>
        <taxon>Spermatophyta</taxon>
        <taxon>Magnoliopsida</taxon>
        <taxon>Proteales</taxon>
        <taxon>Nelumbonaceae</taxon>
        <taxon>Nelumbo</taxon>
    </lineage>
</organism>
<comment type="caution">
    <text evidence="1">The sequence shown here is derived from an EMBL/GenBank/DDBJ whole genome shotgun (WGS) entry which is preliminary data.</text>
</comment>
<gene>
    <name evidence="1" type="ORF">HUJ06_011284</name>
</gene>
<protein>
    <submittedName>
        <fullName evidence="1">Uncharacterized protein</fullName>
    </submittedName>
</protein>
<keyword evidence="2" id="KW-1185">Reference proteome</keyword>
<name>A0A822YJY6_NELNU</name>
<evidence type="ECO:0000313" key="1">
    <source>
        <dbReference type="EMBL" id="DAD32433.1"/>
    </source>
</evidence>
<proteinExistence type="predicted"/>
<dbReference type="EMBL" id="DUZY01000003">
    <property type="protein sequence ID" value="DAD32433.1"/>
    <property type="molecule type" value="Genomic_DNA"/>
</dbReference>
<sequence length="107" mass="11833">MVDSSATTGLDLPNHMTCQLRYDQGHPADPSSLREPLTFKGFHAFVVNVSSNLVVLPQDFRFVDSKRFGGVSSNSQFPLPILSVRLSLPYTPSLDSSMNLKSTHCFM</sequence>
<dbReference type="Proteomes" id="UP000607653">
    <property type="component" value="Unassembled WGS sequence"/>
</dbReference>
<reference evidence="1 2" key="1">
    <citation type="journal article" date="2020" name="Mol. Biol. Evol.">
        <title>Distinct Expression and Methylation Patterns for Genes with Different Fates following a Single Whole-Genome Duplication in Flowering Plants.</title>
        <authorList>
            <person name="Shi T."/>
            <person name="Rahmani R.S."/>
            <person name="Gugger P.F."/>
            <person name="Wang M."/>
            <person name="Li H."/>
            <person name="Zhang Y."/>
            <person name="Li Z."/>
            <person name="Wang Q."/>
            <person name="Van de Peer Y."/>
            <person name="Marchal K."/>
            <person name="Chen J."/>
        </authorList>
    </citation>
    <scope>NUCLEOTIDE SEQUENCE [LARGE SCALE GENOMIC DNA]</scope>
    <source>
        <tissue evidence="1">Leaf</tissue>
    </source>
</reference>
<dbReference type="AlphaFoldDB" id="A0A822YJY6"/>
<accession>A0A822YJY6</accession>